<dbReference type="SUPFAM" id="SSF52540">
    <property type="entry name" value="P-loop containing nucleoside triphosphate hydrolases"/>
    <property type="match status" value="1"/>
</dbReference>
<feature type="transmembrane region" description="Helical" evidence="1">
    <location>
        <begin position="211"/>
        <end position="228"/>
    </location>
</feature>
<name>A0BUC5_PARTE</name>
<dbReference type="KEGG" id="ptm:GSPATT00032374001"/>
<reference evidence="2 3" key="1">
    <citation type="journal article" date="2006" name="Nature">
        <title>Global trends of whole-genome duplications revealed by the ciliate Paramecium tetraurelia.</title>
        <authorList>
            <consortium name="Genoscope"/>
            <person name="Aury J.-M."/>
            <person name="Jaillon O."/>
            <person name="Duret L."/>
            <person name="Noel B."/>
            <person name="Jubin C."/>
            <person name="Porcel B.M."/>
            <person name="Segurens B."/>
            <person name="Daubin V."/>
            <person name="Anthouard V."/>
            <person name="Aiach N."/>
            <person name="Arnaiz O."/>
            <person name="Billaut A."/>
            <person name="Beisson J."/>
            <person name="Blanc I."/>
            <person name="Bouhouche K."/>
            <person name="Camara F."/>
            <person name="Duharcourt S."/>
            <person name="Guigo R."/>
            <person name="Gogendeau D."/>
            <person name="Katinka M."/>
            <person name="Keller A.-M."/>
            <person name="Kissmehl R."/>
            <person name="Klotz C."/>
            <person name="Koll F."/>
            <person name="Le Moue A."/>
            <person name="Lepere C."/>
            <person name="Malinsky S."/>
            <person name="Nowacki M."/>
            <person name="Nowak J.K."/>
            <person name="Plattner H."/>
            <person name="Poulain J."/>
            <person name="Ruiz F."/>
            <person name="Serrano V."/>
            <person name="Zagulski M."/>
            <person name="Dessen P."/>
            <person name="Betermier M."/>
            <person name="Weissenbach J."/>
            <person name="Scarpelli C."/>
            <person name="Schachter V."/>
            <person name="Sperling L."/>
            <person name="Meyer E."/>
            <person name="Cohen J."/>
            <person name="Wincker P."/>
        </authorList>
    </citation>
    <scope>NUCLEOTIDE SEQUENCE [LARGE SCALE GENOMIC DNA]</scope>
    <source>
        <strain evidence="2 3">Stock d4-2</strain>
    </source>
</reference>
<keyword evidence="1" id="KW-1133">Transmembrane helix</keyword>
<keyword evidence="3" id="KW-1185">Reference proteome</keyword>
<dbReference type="CDD" id="cd00882">
    <property type="entry name" value="Ras_like_GTPase"/>
    <property type="match status" value="1"/>
</dbReference>
<keyword evidence="1" id="KW-0812">Transmembrane</keyword>
<protein>
    <recommendedName>
        <fullName evidence="4">G domain-containing protein</fullName>
    </recommendedName>
</protein>
<evidence type="ECO:0000256" key="1">
    <source>
        <dbReference type="SAM" id="Phobius"/>
    </source>
</evidence>
<evidence type="ECO:0000313" key="3">
    <source>
        <dbReference type="Proteomes" id="UP000000600"/>
    </source>
</evidence>
<feature type="transmembrane region" description="Helical" evidence="1">
    <location>
        <begin position="178"/>
        <end position="199"/>
    </location>
</feature>
<dbReference type="AlphaFoldDB" id="A0BUC5"/>
<dbReference type="InterPro" id="IPR027417">
    <property type="entry name" value="P-loop_NTPase"/>
</dbReference>
<accession>A0BUC5</accession>
<evidence type="ECO:0008006" key="4">
    <source>
        <dbReference type="Google" id="ProtNLM"/>
    </source>
</evidence>
<evidence type="ECO:0000313" key="2">
    <source>
        <dbReference type="EMBL" id="CAK62142.1"/>
    </source>
</evidence>
<gene>
    <name evidence="2" type="ORF">GSPATT00032374001</name>
</gene>
<dbReference type="OMA" id="INGQHKR"/>
<dbReference type="RefSeq" id="XP_001429540.1">
    <property type="nucleotide sequence ID" value="XM_001429503.1"/>
</dbReference>
<dbReference type="GeneID" id="5015324"/>
<feature type="transmembrane region" description="Helical" evidence="1">
    <location>
        <begin position="275"/>
        <end position="296"/>
    </location>
</feature>
<feature type="transmembrane region" description="Helical" evidence="1">
    <location>
        <begin position="249"/>
        <end position="269"/>
    </location>
</feature>
<dbReference type="HOGENOM" id="CLU_695347_0_0_1"/>
<proteinExistence type="predicted"/>
<organism evidence="2 3">
    <name type="scientific">Paramecium tetraurelia</name>
    <dbReference type="NCBI Taxonomy" id="5888"/>
    <lineage>
        <taxon>Eukaryota</taxon>
        <taxon>Sar</taxon>
        <taxon>Alveolata</taxon>
        <taxon>Ciliophora</taxon>
        <taxon>Intramacronucleata</taxon>
        <taxon>Oligohymenophorea</taxon>
        <taxon>Peniculida</taxon>
        <taxon>Parameciidae</taxon>
        <taxon>Paramecium</taxon>
    </lineage>
</organism>
<dbReference type="EMBL" id="CT868018">
    <property type="protein sequence ID" value="CAK62142.1"/>
    <property type="molecule type" value="Genomic_DNA"/>
</dbReference>
<dbReference type="Gene3D" id="3.40.50.300">
    <property type="entry name" value="P-loop containing nucleotide triphosphate hydrolases"/>
    <property type="match status" value="1"/>
</dbReference>
<dbReference type="InParanoid" id="A0BUC5"/>
<sequence length="397" mass="46990">MQNDLNISLSEAPNKQTIMVIGLQQAGKTAFVQKFSAINKKLFQDSKIPEYDIELIDTPSYDSFFTLLPFRDPKVTGYIIVFCQQNSEILKSTKQIRKKLFSINGQHKRTVILFNEFTYFDNRSSEIQEEILDIKYWSKQQDIIFSQLDIKRASSKEIVNFFERMFMKKIRTTLNQKIFIIIQFGVSIYVFLFAIWLSIKDPSLIISNIQLEIYCLALLCLGISNMFIPYFIRTGIKDSNTQCINRSKIFSCLVTVISVITLIIASMFLQLLSCLIMSILFTFNSVLCLFFTFLFMKSYFQQDQIMIIYTKMLNQIQYEQTTRFLRFIQYRFFDYSFFQIHQLSKFYDDLFKQLIYYSHSLKLFILMQQVNKLFNLSISAHTFVKVDYVLRNGNLFK</sequence>
<dbReference type="Proteomes" id="UP000000600">
    <property type="component" value="Unassembled WGS sequence"/>
</dbReference>
<keyword evidence="1" id="KW-0472">Membrane</keyword>